<sequence length="841" mass="94222">MGWQPVGMDELVEHWTVLDEELELVAGKRGATRLSFALLLKHYTRHGRFPRGRAEFPDEVVAFVSGQMKVLAAEFDSYSWTGSTFEYHRAEIREHLGFRVCSVQDAEKLTAWLAGNVAHAERNAERVREELLKHCREEFIESPASDRITRMVRSALHTAEETWFARITARLTAQTRARVLALVATADDAEEDQDGAGAEDSESVLALVRAMPGNVSLESMLRAIRKLTAIRAIGLPPSLFADVAPKVLLSWWQRAAVESPSHLRRRSDEAAVTLLSALLVEREREVTDSLVDLLIATVHRIGARAEQRVTNELINAFKRVSGKENILFAIAEASLAVPGGEVREVVFPAVRGGEQTLRELVHEYKTKGPVYRRTVQTTLKASYTNHYRKGLIELRSVLEFRSNNSAHRPVIDALDLVQRYAKAGNTTYYPLGESAPEHRGTRGQWAELVRRADKRGRRRIVRMVYEVATFQALREQLRYKEVWVVGAGRWRNPDEDLPAHFEARRSEHYGELGKLLDAEVFITSLRQEMEQALTGLDEALPELDWVEIKERKAGAIRFSAPEAPEEPRNLRRVKNEVSRRWNAVPLIDMLKEAVLRTGCLKAVASVVGSGHLAAEVLAERLMLAIYAYGTNTGIRSVAGEAHGHTEEEICYVRRRYLIPEAARQIAVEIANATFAARDAGLWGAGSTAVASDSTHFRSWDQNLFTEWHSRYGGRGILVYWHVERGSVVVHSQTLRASASDVAAMVEGINYGKGGEISSNRREEVEMVALCLRILQASLAYVNTLMLQAVLAEPVWADLLGPADRRGLTPLFWNHVRPYGEVRLDLGTRLALGSDAPGREAR</sequence>
<dbReference type="Pfam" id="PF01526">
    <property type="entry name" value="DDE_Tnp_Tn3"/>
    <property type="match status" value="1"/>
</dbReference>
<name>A0A927IDI1_9ACTN</name>
<feature type="domain" description="DUF4158" evidence="2">
    <location>
        <begin position="9"/>
        <end position="155"/>
    </location>
</feature>
<accession>A0A927IDI1</accession>
<evidence type="ECO:0000313" key="3">
    <source>
        <dbReference type="EMBL" id="MBD3932326.1"/>
    </source>
</evidence>
<dbReference type="EMBL" id="JACXYU010000005">
    <property type="protein sequence ID" value="MBD3932326.1"/>
    <property type="molecule type" value="Genomic_DNA"/>
</dbReference>
<protein>
    <submittedName>
        <fullName evidence="3">Tn3 family transposase</fullName>
    </submittedName>
</protein>
<dbReference type="GO" id="GO:0004803">
    <property type="term" value="F:transposase activity"/>
    <property type="evidence" value="ECO:0007669"/>
    <property type="project" value="InterPro"/>
</dbReference>
<gene>
    <name evidence="3" type="ORF">IF129_12275</name>
</gene>
<organism evidence="3 4">
    <name type="scientific">Streptomyces chumphonensis</name>
    <dbReference type="NCBI Taxonomy" id="1214925"/>
    <lineage>
        <taxon>Bacteria</taxon>
        <taxon>Bacillati</taxon>
        <taxon>Actinomycetota</taxon>
        <taxon>Actinomycetes</taxon>
        <taxon>Kitasatosporales</taxon>
        <taxon>Streptomycetaceae</taxon>
        <taxon>Streptomyces</taxon>
    </lineage>
</organism>
<proteinExistence type="predicted"/>
<dbReference type="InterPro" id="IPR025296">
    <property type="entry name" value="DUF4158"/>
</dbReference>
<dbReference type="Proteomes" id="UP000632289">
    <property type="component" value="Unassembled WGS sequence"/>
</dbReference>
<evidence type="ECO:0000259" key="1">
    <source>
        <dbReference type="Pfam" id="PF01526"/>
    </source>
</evidence>
<evidence type="ECO:0000259" key="2">
    <source>
        <dbReference type="Pfam" id="PF13700"/>
    </source>
</evidence>
<reference evidence="3" key="1">
    <citation type="submission" date="2020-09" db="EMBL/GenBank/DDBJ databases">
        <title>Secondary metabolite and genome analysis of marine Streptomyces chumphonensis KK1-2T.</title>
        <authorList>
            <person name="Phongsopitanun W."/>
            <person name="Kanchanasin P."/>
            <person name="Pittayakhajonwut P."/>
            <person name="Suwanborirux K."/>
            <person name="Tanasupawat S."/>
        </authorList>
    </citation>
    <scope>NUCLEOTIDE SEQUENCE</scope>
    <source>
        <strain evidence="3">KK1-2</strain>
    </source>
</reference>
<dbReference type="RefSeq" id="WP_191209625.1">
    <property type="nucleotide sequence ID" value="NZ_BAABKL010000015.1"/>
</dbReference>
<feature type="domain" description="Tn3 transposase DDE" evidence="1">
    <location>
        <begin position="588"/>
        <end position="748"/>
    </location>
</feature>
<dbReference type="AlphaFoldDB" id="A0A927IDI1"/>
<evidence type="ECO:0000313" key="4">
    <source>
        <dbReference type="Proteomes" id="UP000632289"/>
    </source>
</evidence>
<dbReference type="Pfam" id="PF13700">
    <property type="entry name" value="DUF4158"/>
    <property type="match status" value="1"/>
</dbReference>
<comment type="caution">
    <text evidence="3">The sequence shown here is derived from an EMBL/GenBank/DDBJ whole genome shotgun (WGS) entry which is preliminary data.</text>
</comment>
<dbReference type="InterPro" id="IPR002513">
    <property type="entry name" value="Tn3_Tnp_DDE_dom"/>
</dbReference>
<dbReference type="GO" id="GO:0006313">
    <property type="term" value="P:DNA transposition"/>
    <property type="evidence" value="ECO:0007669"/>
    <property type="project" value="InterPro"/>
</dbReference>
<keyword evidence="4" id="KW-1185">Reference proteome</keyword>